<name>X1KC14_9ZZZZ</name>
<dbReference type="EMBL" id="BARU01040064">
    <property type="protein sequence ID" value="GAH87754.1"/>
    <property type="molecule type" value="Genomic_DNA"/>
</dbReference>
<dbReference type="AlphaFoldDB" id="X1KC14"/>
<proteinExistence type="predicted"/>
<comment type="caution">
    <text evidence="1">The sequence shown here is derived from an EMBL/GenBank/DDBJ whole genome shotgun (WGS) entry which is preliminary data.</text>
</comment>
<evidence type="ECO:0000313" key="1">
    <source>
        <dbReference type="EMBL" id="GAH87754.1"/>
    </source>
</evidence>
<sequence>TGHILDYVNARTGYIMLDGRIGCQGDPHEILAEIKEKGYEECIKCVLRNLQYG</sequence>
<accession>X1KC14</accession>
<gene>
    <name evidence="1" type="ORF">S03H2_61997</name>
</gene>
<feature type="non-terminal residue" evidence="1">
    <location>
        <position position="1"/>
    </location>
</feature>
<organism evidence="1">
    <name type="scientific">marine sediment metagenome</name>
    <dbReference type="NCBI Taxonomy" id="412755"/>
    <lineage>
        <taxon>unclassified sequences</taxon>
        <taxon>metagenomes</taxon>
        <taxon>ecological metagenomes</taxon>
    </lineage>
</organism>
<protein>
    <recommendedName>
        <fullName evidence="2">ABC transporter ATP-binding protein</fullName>
    </recommendedName>
</protein>
<evidence type="ECO:0008006" key="2">
    <source>
        <dbReference type="Google" id="ProtNLM"/>
    </source>
</evidence>
<reference evidence="1" key="1">
    <citation type="journal article" date="2014" name="Front. Microbiol.">
        <title>High frequency of phylogenetically diverse reductive dehalogenase-homologous genes in deep subseafloor sedimentary metagenomes.</title>
        <authorList>
            <person name="Kawai M."/>
            <person name="Futagami T."/>
            <person name="Toyoda A."/>
            <person name="Takaki Y."/>
            <person name="Nishi S."/>
            <person name="Hori S."/>
            <person name="Arai W."/>
            <person name="Tsubouchi T."/>
            <person name="Morono Y."/>
            <person name="Uchiyama I."/>
            <person name="Ito T."/>
            <person name="Fujiyama A."/>
            <person name="Inagaki F."/>
            <person name="Takami H."/>
        </authorList>
    </citation>
    <scope>NUCLEOTIDE SEQUENCE</scope>
    <source>
        <strain evidence="1">Expedition CK06-06</strain>
    </source>
</reference>